<dbReference type="Pfam" id="PF03576">
    <property type="entry name" value="Peptidase_S58"/>
    <property type="match status" value="1"/>
</dbReference>
<evidence type="ECO:0000256" key="1">
    <source>
        <dbReference type="ARBA" id="ARBA00007068"/>
    </source>
</evidence>
<name>S3BI71_9BURK</name>
<dbReference type="PANTHER" id="PTHR36512">
    <property type="entry name" value="D-AMINOPEPTIDASE"/>
    <property type="match status" value="1"/>
</dbReference>
<protein>
    <recommendedName>
        <fullName evidence="4">D-aminopeptidase</fullName>
    </recommendedName>
</protein>
<dbReference type="PANTHER" id="PTHR36512:SF3">
    <property type="entry name" value="BLR5678 PROTEIN"/>
    <property type="match status" value="1"/>
</dbReference>
<dbReference type="Proteomes" id="UP000014400">
    <property type="component" value="Unassembled WGS sequence"/>
</dbReference>
<dbReference type="EMBL" id="ATCF01000012">
    <property type="protein sequence ID" value="EPE00092.1"/>
    <property type="molecule type" value="Genomic_DNA"/>
</dbReference>
<evidence type="ECO:0000313" key="2">
    <source>
        <dbReference type="EMBL" id="EPE00092.1"/>
    </source>
</evidence>
<accession>S3BI71</accession>
<dbReference type="Gene3D" id="3.60.70.12">
    <property type="entry name" value="L-amino peptidase D-ALA esterase/amidase"/>
    <property type="match status" value="1"/>
</dbReference>
<dbReference type="SUPFAM" id="SSF56266">
    <property type="entry name" value="DmpA/ArgJ-like"/>
    <property type="match status" value="1"/>
</dbReference>
<dbReference type="InterPro" id="IPR016117">
    <property type="entry name" value="ArgJ-like_dom_sf"/>
</dbReference>
<gene>
    <name evidence="2" type="ORF">HMPREF1476_00821</name>
</gene>
<keyword evidence="3" id="KW-1185">Reference proteome</keyword>
<evidence type="ECO:0008006" key="4">
    <source>
        <dbReference type="Google" id="ProtNLM"/>
    </source>
</evidence>
<comment type="caution">
    <text evidence="2">The sequence shown here is derived from an EMBL/GenBank/DDBJ whole genome shotgun (WGS) entry which is preliminary data.</text>
</comment>
<comment type="similarity">
    <text evidence="1">Belongs to the peptidase S58 family.</text>
</comment>
<dbReference type="InterPro" id="IPR005321">
    <property type="entry name" value="Peptidase_S58_DmpA"/>
</dbReference>
<dbReference type="eggNOG" id="COG3191">
    <property type="taxonomic scope" value="Bacteria"/>
</dbReference>
<dbReference type="CDD" id="cd02253">
    <property type="entry name" value="DmpA"/>
    <property type="match status" value="1"/>
</dbReference>
<dbReference type="STRING" id="1203554.HMPREF1476_00821"/>
<dbReference type="PATRIC" id="fig|1203554.3.peg.827"/>
<reference evidence="2 3" key="1">
    <citation type="submission" date="2013-04" db="EMBL/GenBank/DDBJ databases">
        <title>The Genome Sequence of Sutterella wadsworthensis HGA0223.</title>
        <authorList>
            <consortium name="The Broad Institute Genomics Platform"/>
            <person name="Earl A."/>
            <person name="Ward D."/>
            <person name="Feldgarden M."/>
            <person name="Gevers D."/>
            <person name="Schmidt T.M."/>
            <person name="Dover J."/>
            <person name="Dai D."/>
            <person name="Walker B."/>
            <person name="Young S."/>
            <person name="Zeng Q."/>
            <person name="Gargeya S."/>
            <person name="Fitzgerald M."/>
            <person name="Haas B."/>
            <person name="Abouelleil A."/>
            <person name="Allen A.W."/>
            <person name="Alvarado L."/>
            <person name="Arachchi H.M."/>
            <person name="Berlin A.M."/>
            <person name="Chapman S.B."/>
            <person name="Gainer-Dewar J."/>
            <person name="Goldberg J."/>
            <person name="Griggs A."/>
            <person name="Gujja S."/>
            <person name="Hansen M."/>
            <person name="Howarth C."/>
            <person name="Imamovic A."/>
            <person name="Ireland A."/>
            <person name="Larimer J."/>
            <person name="McCowan C."/>
            <person name="Murphy C."/>
            <person name="Pearson M."/>
            <person name="Poon T.W."/>
            <person name="Priest M."/>
            <person name="Roberts A."/>
            <person name="Saif S."/>
            <person name="Shea T."/>
            <person name="Sisk P."/>
            <person name="Sykes S."/>
            <person name="Wortman J."/>
            <person name="Nusbaum C."/>
            <person name="Birren B."/>
        </authorList>
    </citation>
    <scope>NUCLEOTIDE SEQUENCE [LARGE SCALE GENOMIC DNA]</scope>
    <source>
        <strain evidence="2 3">HGA0223</strain>
    </source>
</reference>
<sequence length="377" mass="39277">MTNNRVRSYGIHIGILPAGKFNAVTDVPGVKVGQVTLEDDACGMHTGVTAILPHGGNVFQEKVPAGVFVGNGFGKSAGIPQINELGTLETPIVLTNTLSVAAGIEGLLSWTLEQPGNEAVKSVNAFVGETNDGRVNDIRARFVSPNHVIEALRRAESAPVEEGCCGAGTGTVAFGFKAGIGTASRKLPESLGGWTVGVIVQANFGGFLTVKGVEVGRQLGGWSNEKLLSQAMPAGWAERVKDAAGSADGSIMMIAATDAPLTQRSLERLAERAFMGMTRTGGIASNGSGDFALAFSTAPSMRVRHEAPYGLLEGGPTVRSDDMTPLFMAAIESTEEAILNALFTAHDTAAYDGGRIAALPRETVLQMLRKAGVLAER</sequence>
<dbReference type="GO" id="GO:0004177">
    <property type="term" value="F:aminopeptidase activity"/>
    <property type="evidence" value="ECO:0007669"/>
    <property type="project" value="TreeGrafter"/>
</dbReference>
<dbReference type="HOGENOM" id="CLU_024709_0_0_4"/>
<dbReference type="AlphaFoldDB" id="S3BI71"/>
<organism evidence="2 3">
    <name type="scientific">Sutterella wadsworthensis HGA0223</name>
    <dbReference type="NCBI Taxonomy" id="1203554"/>
    <lineage>
        <taxon>Bacteria</taxon>
        <taxon>Pseudomonadati</taxon>
        <taxon>Pseudomonadota</taxon>
        <taxon>Betaproteobacteria</taxon>
        <taxon>Burkholderiales</taxon>
        <taxon>Sutterellaceae</taxon>
        <taxon>Sutterella</taxon>
    </lineage>
</organism>
<evidence type="ECO:0000313" key="3">
    <source>
        <dbReference type="Proteomes" id="UP000014400"/>
    </source>
</evidence>
<proteinExistence type="inferred from homology"/>
<dbReference type="RefSeq" id="WP_016474149.1">
    <property type="nucleotide sequence ID" value="NZ_KE150480.1"/>
</dbReference>